<reference evidence="1" key="1">
    <citation type="submission" date="2023-03" db="EMBL/GenBank/DDBJ databases">
        <title>Massive genome expansion in bonnet fungi (Mycena s.s.) driven by repeated elements and novel gene families across ecological guilds.</title>
        <authorList>
            <consortium name="Lawrence Berkeley National Laboratory"/>
            <person name="Harder C.B."/>
            <person name="Miyauchi S."/>
            <person name="Viragh M."/>
            <person name="Kuo A."/>
            <person name="Thoen E."/>
            <person name="Andreopoulos B."/>
            <person name="Lu D."/>
            <person name="Skrede I."/>
            <person name="Drula E."/>
            <person name="Henrissat B."/>
            <person name="Morin E."/>
            <person name="Kohler A."/>
            <person name="Barry K."/>
            <person name="LaButti K."/>
            <person name="Morin E."/>
            <person name="Salamov A."/>
            <person name="Lipzen A."/>
            <person name="Mereny Z."/>
            <person name="Hegedus B."/>
            <person name="Baldrian P."/>
            <person name="Stursova M."/>
            <person name="Weitz H."/>
            <person name="Taylor A."/>
            <person name="Grigoriev I.V."/>
            <person name="Nagy L.G."/>
            <person name="Martin F."/>
            <person name="Kauserud H."/>
        </authorList>
    </citation>
    <scope>NUCLEOTIDE SEQUENCE</scope>
    <source>
        <strain evidence="1">CBHHK067</strain>
    </source>
</reference>
<proteinExistence type="predicted"/>
<evidence type="ECO:0000313" key="2">
    <source>
        <dbReference type="Proteomes" id="UP001221757"/>
    </source>
</evidence>
<name>A0AAD7GBB7_MYCRO</name>
<evidence type="ECO:0000313" key="1">
    <source>
        <dbReference type="EMBL" id="KAJ7686310.1"/>
    </source>
</evidence>
<sequence length="198" mass="22115">MPEQRVLLHLEHEAKWEEEQVPKDVSRNDDEAFYDTWMPVPTPATYINQCSVGWCPGFGTGAKVYPALVTGMSNGDVTLEWFDRIYGEPTLLMNCPAFFPSPLYLSQWALDDAVRSWVPTIIAIYFNDAGPTTADVFKVLDTCFSTSEHPTTFYKDLLGAAAGKELFCATDEAYFSLVSNKIRALVAHDGSNTQEHCV</sequence>
<comment type="caution">
    <text evidence="1">The sequence shown here is derived from an EMBL/GenBank/DDBJ whole genome shotgun (WGS) entry which is preliminary data.</text>
</comment>
<keyword evidence="2" id="KW-1185">Reference proteome</keyword>
<gene>
    <name evidence="1" type="ORF">B0H17DRAFT_1137011</name>
</gene>
<protein>
    <submittedName>
        <fullName evidence="1">Uncharacterized protein</fullName>
    </submittedName>
</protein>
<dbReference type="Proteomes" id="UP001221757">
    <property type="component" value="Unassembled WGS sequence"/>
</dbReference>
<accession>A0AAD7GBB7</accession>
<dbReference type="EMBL" id="JARKIE010000097">
    <property type="protein sequence ID" value="KAJ7686310.1"/>
    <property type="molecule type" value="Genomic_DNA"/>
</dbReference>
<organism evidence="1 2">
    <name type="scientific">Mycena rosella</name>
    <name type="common">Pink bonnet</name>
    <name type="synonym">Agaricus rosellus</name>
    <dbReference type="NCBI Taxonomy" id="1033263"/>
    <lineage>
        <taxon>Eukaryota</taxon>
        <taxon>Fungi</taxon>
        <taxon>Dikarya</taxon>
        <taxon>Basidiomycota</taxon>
        <taxon>Agaricomycotina</taxon>
        <taxon>Agaricomycetes</taxon>
        <taxon>Agaricomycetidae</taxon>
        <taxon>Agaricales</taxon>
        <taxon>Marasmiineae</taxon>
        <taxon>Mycenaceae</taxon>
        <taxon>Mycena</taxon>
    </lineage>
</organism>
<dbReference type="AlphaFoldDB" id="A0AAD7GBB7"/>